<feature type="chain" id="PRO_5014766511" evidence="1">
    <location>
        <begin position="24"/>
        <end position="67"/>
    </location>
</feature>
<dbReference type="EMBL" id="GGFL01013864">
    <property type="protein sequence ID" value="MBW78042.1"/>
    <property type="molecule type" value="Transcribed_RNA"/>
</dbReference>
<proteinExistence type="predicted"/>
<dbReference type="AlphaFoldDB" id="A0A2M4DKH4"/>
<protein>
    <submittedName>
        <fullName evidence="2">Putative secreted protein</fullName>
    </submittedName>
</protein>
<organism evidence="2">
    <name type="scientific">Anopheles darlingi</name>
    <name type="common">Mosquito</name>
    <dbReference type="NCBI Taxonomy" id="43151"/>
    <lineage>
        <taxon>Eukaryota</taxon>
        <taxon>Metazoa</taxon>
        <taxon>Ecdysozoa</taxon>
        <taxon>Arthropoda</taxon>
        <taxon>Hexapoda</taxon>
        <taxon>Insecta</taxon>
        <taxon>Pterygota</taxon>
        <taxon>Neoptera</taxon>
        <taxon>Endopterygota</taxon>
        <taxon>Diptera</taxon>
        <taxon>Nematocera</taxon>
        <taxon>Culicoidea</taxon>
        <taxon>Culicidae</taxon>
        <taxon>Anophelinae</taxon>
        <taxon>Anopheles</taxon>
    </lineage>
</organism>
<name>A0A2M4DKH4_ANODA</name>
<evidence type="ECO:0000256" key="1">
    <source>
        <dbReference type="SAM" id="SignalP"/>
    </source>
</evidence>
<evidence type="ECO:0000313" key="2">
    <source>
        <dbReference type="EMBL" id="MBW78042.1"/>
    </source>
</evidence>
<keyword evidence="1" id="KW-0732">Signal</keyword>
<accession>A0A2M4DKH4</accession>
<sequence length="67" mass="7640">MFQGGFPFQGVIILFLLNAPLRALPLILPARVDISGDNLIVTRQIQTPQYKSIYVKRCKMNKVKRLP</sequence>
<reference evidence="2" key="1">
    <citation type="submission" date="2018-01" db="EMBL/GenBank/DDBJ databases">
        <title>An insight into the sialome of Amazonian anophelines.</title>
        <authorList>
            <person name="Ribeiro J.M."/>
            <person name="Scarpassa V."/>
            <person name="Calvo E."/>
        </authorList>
    </citation>
    <scope>NUCLEOTIDE SEQUENCE</scope>
</reference>
<feature type="signal peptide" evidence="1">
    <location>
        <begin position="1"/>
        <end position="23"/>
    </location>
</feature>